<dbReference type="PANTHER" id="PTHR33295">
    <property type="entry name" value="ATPASE"/>
    <property type="match status" value="1"/>
</dbReference>
<dbReference type="Pfam" id="PF13173">
    <property type="entry name" value="AAA_14"/>
    <property type="match status" value="1"/>
</dbReference>
<dbReference type="InterPro" id="IPR027417">
    <property type="entry name" value="P-loop_NTPase"/>
</dbReference>
<protein>
    <submittedName>
        <fullName evidence="3">ATP-binding protein</fullName>
    </submittedName>
</protein>
<dbReference type="Pfam" id="PF13635">
    <property type="entry name" value="DUF4143"/>
    <property type="match status" value="1"/>
</dbReference>
<dbReference type="RefSeq" id="WP_244771528.1">
    <property type="nucleotide sequence ID" value="NZ_CP094929.1"/>
</dbReference>
<evidence type="ECO:0000259" key="1">
    <source>
        <dbReference type="Pfam" id="PF13173"/>
    </source>
</evidence>
<proteinExistence type="predicted"/>
<evidence type="ECO:0000313" key="3">
    <source>
        <dbReference type="EMBL" id="UOM50136.1"/>
    </source>
</evidence>
<dbReference type="EMBL" id="CP094929">
    <property type="protein sequence ID" value="UOM50136.1"/>
    <property type="molecule type" value="Genomic_DNA"/>
</dbReference>
<keyword evidence="3" id="KW-0547">Nucleotide-binding</keyword>
<evidence type="ECO:0000313" key="4">
    <source>
        <dbReference type="Proteomes" id="UP000829708"/>
    </source>
</evidence>
<organism evidence="3 4">
    <name type="scientific">Sphaerochaeta associata</name>
    <dbReference type="NCBI Taxonomy" id="1129264"/>
    <lineage>
        <taxon>Bacteria</taxon>
        <taxon>Pseudomonadati</taxon>
        <taxon>Spirochaetota</taxon>
        <taxon>Spirochaetia</taxon>
        <taxon>Spirochaetales</taxon>
        <taxon>Sphaerochaetaceae</taxon>
        <taxon>Sphaerochaeta</taxon>
    </lineage>
</organism>
<dbReference type="GO" id="GO:0005524">
    <property type="term" value="F:ATP binding"/>
    <property type="evidence" value="ECO:0007669"/>
    <property type="project" value="UniProtKB-KW"/>
</dbReference>
<dbReference type="Proteomes" id="UP000829708">
    <property type="component" value="Chromosome"/>
</dbReference>
<dbReference type="SUPFAM" id="SSF52540">
    <property type="entry name" value="P-loop containing nucleoside triphosphate hydrolases"/>
    <property type="match status" value="1"/>
</dbReference>
<sequence>MVERQVHLEHISMYKDTPQLVKIITGVRRSGKSGLMDLFHEYLQHQGVASSSIIHINFEGFDFRSIRTAAGLHTWVTERVSKTGKTYILLDEIQMVEEWEDAVNSLRLKRSNDVYITGSNAKLLSGQLATRLSGRYVEIKMMPFSFKEFMNAYGMSDPVEALNQYMRRGGLPGLLDLPSNANIVNEYLDGVVNTIIVKDIATFAQIRDIDMLRKVIAFLASNIGQQLTASKIAHYLTSTGRKVTLDTIDNYLGLLEEAFIFYRAGRYDIKGKNLMKTNHKFYIVDLGLRNALVGPMLKDYGSSLENVVYLELIRRGYEVSTGKYLDFEIDFIIERQDEKCYIQVCASMLEESTRERELRSLNAVNDNYPKYILSMDRLPYNDYEGIRQIYIPDFLLGSEELGQVSWK</sequence>
<accession>A0ABY4DDW9</accession>
<keyword evidence="3" id="KW-0067">ATP-binding</keyword>
<keyword evidence="4" id="KW-1185">Reference proteome</keyword>
<evidence type="ECO:0000259" key="2">
    <source>
        <dbReference type="Pfam" id="PF13635"/>
    </source>
</evidence>
<dbReference type="InterPro" id="IPR025420">
    <property type="entry name" value="DUF4143"/>
</dbReference>
<gene>
    <name evidence="3" type="ORF">MUG09_11280</name>
</gene>
<name>A0ABY4DDW9_9SPIR</name>
<feature type="domain" description="AAA" evidence="1">
    <location>
        <begin position="21"/>
        <end position="150"/>
    </location>
</feature>
<feature type="domain" description="DUF4143" evidence="2">
    <location>
        <begin position="198"/>
        <end position="347"/>
    </location>
</feature>
<dbReference type="PANTHER" id="PTHR33295:SF20">
    <property type="entry name" value="ATPASE"/>
    <property type="match status" value="1"/>
</dbReference>
<reference evidence="4" key="1">
    <citation type="journal article" date="2024" name="J Bioinform Genom">
        <title>Complete genome sequence of the type strain bacterium Sphaerochaeta associata GLS2t (VKM B-2742)t.</title>
        <authorList>
            <person name="Troshina O.Y."/>
            <person name="Tepeeva A.N."/>
            <person name="Arzamasceva V.O."/>
            <person name="Whitman W.B."/>
            <person name="Varghese N."/>
            <person name="Shapiro N."/>
            <person name="Woyke T."/>
            <person name="Kripides N.C."/>
            <person name="Vasilenko O.V."/>
        </authorList>
    </citation>
    <scope>NUCLEOTIDE SEQUENCE [LARGE SCALE GENOMIC DNA]</scope>
    <source>
        <strain evidence="4">GLS2T</strain>
    </source>
</reference>
<dbReference type="InterPro" id="IPR041682">
    <property type="entry name" value="AAA_14"/>
</dbReference>